<dbReference type="EMBL" id="JASJQH010007285">
    <property type="protein sequence ID" value="KAK9711387.1"/>
    <property type="molecule type" value="Genomic_DNA"/>
</dbReference>
<dbReference type="Proteomes" id="UP001479436">
    <property type="component" value="Unassembled WGS sequence"/>
</dbReference>
<keyword evidence="2" id="KW-1185">Reference proteome</keyword>
<name>A0ABR2VZH0_9FUNG</name>
<protein>
    <submittedName>
        <fullName evidence="1">Uncharacterized protein</fullName>
    </submittedName>
</protein>
<organism evidence="1 2">
    <name type="scientific">Basidiobolus ranarum</name>
    <dbReference type="NCBI Taxonomy" id="34480"/>
    <lineage>
        <taxon>Eukaryota</taxon>
        <taxon>Fungi</taxon>
        <taxon>Fungi incertae sedis</taxon>
        <taxon>Zoopagomycota</taxon>
        <taxon>Entomophthoromycotina</taxon>
        <taxon>Basidiobolomycetes</taxon>
        <taxon>Basidiobolales</taxon>
        <taxon>Basidiobolaceae</taxon>
        <taxon>Basidiobolus</taxon>
    </lineage>
</organism>
<comment type="caution">
    <text evidence="1">The sequence shown here is derived from an EMBL/GenBank/DDBJ whole genome shotgun (WGS) entry which is preliminary data.</text>
</comment>
<accession>A0ABR2VZH0</accession>
<evidence type="ECO:0000313" key="1">
    <source>
        <dbReference type="EMBL" id="KAK9711387.1"/>
    </source>
</evidence>
<reference evidence="1 2" key="1">
    <citation type="submission" date="2023-04" db="EMBL/GenBank/DDBJ databases">
        <title>Genome of Basidiobolus ranarum AG-B5.</title>
        <authorList>
            <person name="Stajich J.E."/>
            <person name="Carter-House D."/>
            <person name="Gryganskyi A."/>
        </authorList>
    </citation>
    <scope>NUCLEOTIDE SEQUENCE [LARGE SCALE GENOMIC DNA]</scope>
    <source>
        <strain evidence="1 2">AG-B5</strain>
    </source>
</reference>
<evidence type="ECO:0000313" key="2">
    <source>
        <dbReference type="Proteomes" id="UP001479436"/>
    </source>
</evidence>
<gene>
    <name evidence="1" type="ORF">K7432_007883</name>
</gene>
<sequence>MPFVETVGGLLGVAVVSSMVARKVHFKKQQDKVNALAKELWTRRRFIYGSPEVVNSATSFRSSTSHQSGQASTHVNYYPSSSATVTPDIAPPAYLYHDDIHPTYSSSMPVISLPPISSWETDAYRPSGFTSSLSRESAENIELAVLSLPSPPSCILRQEIPSAPIFDGTNAIMRDCLEAPMLTSSRQEPSAPILNEIESNGFSNGFIPLIDSNNEPTSEHTNSVDISLCPTNVWDAHEEFSESENRSSEESFYSCSSTLLDYSIHEG</sequence>
<proteinExistence type="predicted"/>